<feature type="domain" description="DUF5121" evidence="3">
    <location>
        <begin position="297"/>
        <end position="413"/>
    </location>
</feature>
<dbReference type="InterPro" id="IPR033430">
    <property type="entry name" value="DUF5121"/>
</dbReference>
<dbReference type="Pfam" id="PF16408">
    <property type="entry name" value="DUF5016"/>
    <property type="match status" value="1"/>
</dbReference>
<evidence type="ECO:0000313" key="4">
    <source>
        <dbReference type="EMBL" id="HCK23797.1"/>
    </source>
</evidence>
<dbReference type="Pfam" id="PF17165">
    <property type="entry name" value="DUF5121"/>
    <property type="match status" value="1"/>
</dbReference>
<sequence length="426" mass="46785">MISSCNDNDVVPGNPVMESKADFGSAMFGDSLPFTVGVSDADVPLSTLKAQLFFGDEKVSETVIRTKTNADYSGKIFIPYYADIPNGTATLKLVLQNINFTITEKEYDLSVMRPDFEYLTFVTSDAEYRMERVAPYQYELQGTFPQKVKGYIKSPKASTQGNEVFFGWENGAITQGSVSPISFSNSSAGEYVISFNSKTYEAAPFIKLLVEGKEMQMIDDDNYKVDLSLSQGQKLSLSGFPDYNQWWIDPDFFIRGDDGKLEFLPLSGNYRVIANFKHKYFIVEALKDGNPASLQSDGTGAIWIIGDGIGKPGVAQNQVSWNTDKALYMSQIQPKKYQVTVIAGTSIATNNINFKFFHQKGWGGEYGSTTISTTSDVILIGNGTNGRDNGNLGLVEGKTLETGATYVFTVDVTEGIAKAVLTVVKK</sequence>
<feature type="domain" description="DUF5016" evidence="1">
    <location>
        <begin position="2"/>
        <end position="104"/>
    </location>
</feature>
<dbReference type="InterPro" id="IPR033429">
    <property type="entry name" value="DUF5125"/>
</dbReference>
<evidence type="ECO:0000259" key="3">
    <source>
        <dbReference type="Pfam" id="PF17165"/>
    </source>
</evidence>
<name>A0A3D2SC40_9BACE</name>
<evidence type="ECO:0000313" key="5">
    <source>
        <dbReference type="Proteomes" id="UP000263098"/>
    </source>
</evidence>
<dbReference type="Pfam" id="PF17163">
    <property type="entry name" value="DUF5125"/>
    <property type="match status" value="1"/>
</dbReference>
<organism evidence="4 5">
    <name type="scientific">Bacteroides graminisolvens</name>
    <dbReference type="NCBI Taxonomy" id="477666"/>
    <lineage>
        <taxon>Bacteria</taxon>
        <taxon>Pseudomonadati</taxon>
        <taxon>Bacteroidota</taxon>
        <taxon>Bacteroidia</taxon>
        <taxon>Bacteroidales</taxon>
        <taxon>Bacteroidaceae</taxon>
        <taxon>Bacteroides</taxon>
    </lineage>
</organism>
<gene>
    <name evidence="4" type="ORF">DHW31_03285</name>
</gene>
<dbReference type="InterPro" id="IPR032184">
    <property type="entry name" value="DUF5016"/>
</dbReference>
<feature type="domain" description="DUF5125" evidence="2">
    <location>
        <begin position="109"/>
        <end position="293"/>
    </location>
</feature>
<evidence type="ECO:0000259" key="2">
    <source>
        <dbReference type="Pfam" id="PF17163"/>
    </source>
</evidence>
<evidence type="ECO:0000259" key="1">
    <source>
        <dbReference type="Pfam" id="PF16408"/>
    </source>
</evidence>
<evidence type="ECO:0008006" key="6">
    <source>
        <dbReference type="Google" id="ProtNLM"/>
    </source>
</evidence>
<protein>
    <recommendedName>
        <fullName evidence="6">DUF5125 domain-containing protein</fullName>
    </recommendedName>
</protein>
<dbReference type="AlphaFoldDB" id="A0A3D2SC40"/>
<accession>A0A3D2SC40</accession>
<dbReference type="Proteomes" id="UP000263098">
    <property type="component" value="Unassembled WGS sequence"/>
</dbReference>
<reference evidence="4 5" key="1">
    <citation type="journal article" date="2018" name="Nat. Biotechnol.">
        <title>A standardized bacterial taxonomy based on genome phylogeny substantially revises the tree of life.</title>
        <authorList>
            <person name="Parks D.H."/>
            <person name="Chuvochina M."/>
            <person name="Waite D.W."/>
            <person name="Rinke C."/>
            <person name="Skarshewski A."/>
            <person name="Chaumeil P.A."/>
            <person name="Hugenholtz P."/>
        </authorList>
    </citation>
    <scope>NUCLEOTIDE SEQUENCE [LARGE SCALE GENOMIC DNA]</scope>
    <source>
        <strain evidence="4">UBA9667</strain>
    </source>
</reference>
<dbReference type="EMBL" id="DPVG01000118">
    <property type="protein sequence ID" value="HCK23797.1"/>
    <property type="molecule type" value="Genomic_DNA"/>
</dbReference>
<proteinExistence type="predicted"/>
<comment type="caution">
    <text evidence="4">The sequence shown here is derived from an EMBL/GenBank/DDBJ whole genome shotgun (WGS) entry which is preliminary data.</text>
</comment>